<evidence type="ECO:0000256" key="1">
    <source>
        <dbReference type="SAM" id="MobiDB-lite"/>
    </source>
</evidence>
<proteinExistence type="predicted"/>
<dbReference type="EMBL" id="FJ392609">
    <property type="protein sequence ID" value="ACJ24888.1"/>
    <property type="molecule type" value="Genomic_DNA"/>
</dbReference>
<evidence type="ECO:0000313" key="2">
    <source>
        <dbReference type="EMBL" id="ACJ24888.1"/>
    </source>
</evidence>
<accession>B7TWN7</accession>
<dbReference type="GO" id="GO:0016740">
    <property type="term" value="F:transferase activity"/>
    <property type="evidence" value="ECO:0007669"/>
    <property type="project" value="UniProtKB-KW"/>
</dbReference>
<feature type="compositionally biased region" description="Low complexity" evidence="1">
    <location>
        <begin position="44"/>
        <end position="54"/>
    </location>
</feature>
<feature type="compositionally biased region" description="Low complexity" evidence="1">
    <location>
        <begin position="17"/>
        <end position="28"/>
    </location>
</feature>
<keyword evidence="2" id="KW-0808">Transferase</keyword>
<organism evidence="2">
    <name type="scientific">Streptomyces pactum</name>
    <dbReference type="NCBI Taxonomy" id="68249"/>
    <lineage>
        <taxon>Bacteria</taxon>
        <taxon>Bacillati</taxon>
        <taxon>Actinomycetota</taxon>
        <taxon>Actinomycetes</taxon>
        <taxon>Kitasatosporales</taxon>
        <taxon>Streptomycetaceae</taxon>
        <taxon>Streptomyces</taxon>
    </lineage>
</organism>
<feature type="region of interest" description="Disordered" evidence="1">
    <location>
        <begin position="101"/>
        <end position="134"/>
    </location>
</feature>
<dbReference type="AlphaFoldDB" id="B7TWN7"/>
<protein>
    <submittedName>
        <fullName evidence="2">Glycosyl transferase family 51</fullName>
    </submittedName>
</protein>
<name>B7TWN7_9ACTN</name>
<reference evidence="2" key="1">
    <citation type="submission" date="2008-10" db="EMBL/GenBank/DDBJ databases">
        <title>Deciphering pactamycin biosynthesis and engineered production of new pactamycin analogs.</title>
        <authorList>
            <person name="Ito T."/>
            <person name="Roongsawang N."/>
            <person name="Shirasaka N."/>
            <person name="Lu W."/>
            <person name="Flatt P."/>
            <person name="Kasanah N."/>
            <person name="Miranda C."/>
            <person name="Mahmud T."/>
        </authorList>
    </citation>
    <scope>NUCLEOTIDE SEQUENCE</scope>
    <source>
        <strain evidence="2">ATCC 27456</strain>
    </source>
</reference>
<sequence>MSRPVPRSGAGPGTGWGVVAVPGPVAAPEARTGESAVPGAPCPASAGRASGTGAAVDGMSAGRASGVPVPAGGAAAGPASVGRASAAWASVARGSAVRASAVRGASGPDRPVVAWPGRSGPGSCGDEDWCTRRP</sequence>
<feature type="region of interest" description="Disordered" evidence="1">
    <location>
        <begin position="1"/>
        <end position="54"/>
    </location>
</feature>